<gene>
    <name evidence="2" type="ORF">NLK58_03525</name>
</gene>
<accession>A0ABZ2W3J6</accession>
<protein>
    <recommendedName>
        <fullName evidence="4">Ferric oxidoreductase domain-containing protein</fullName>
    </recommendedName>
</protein>
<reference evidence="2 3" key="1">
    <citation type="submission" date="2022-07" db="EMBL/GenBank/DDBJ databases">
        <title>A copper resistant bacterium isolated from sediment samples of deep sea hydrothermal areas.</title>
        <authorList>
            <person name="Zeng X."/>
        </authorList>
    </citation>
    <scope>NUCLEOTIDE SEQUENCE [LARGE SCALE GENOMIC DNA]</scope>
    <source>
        <strain evidence="3">CuT 6</strain>
    </source>
</reference>
<keyword evidence="3" id="KW-1185">Reference proteome</keyword>
<dbReference type="RefSeq" id="WP_341582066.1">
    <property type="nucleotide sequence ID" value="NZ_CP101118.1"/>
</dbReference>
<feature type="transmembrane region" description="Helical" evidence="1">
    <location>
        <begin position="122"/>
        <end position="140"/>
    </location>
</feature>
<evidence type="ECO:0000313" key="2">
    <source>
        <dbReference type="EMBL" id="WZF89296.1"/>
    </source>
</evidence>
<feature type="transmembrane region" description="Helical" evidence="1">
    <location>
        <begin position="32"/>
        <end position="54"/>
    </location>
</feature>
<dbReference type="Proteomes" id="UP001475781">
    <property type="component" value="Chromosome"/>
</dbReference>
<feature type="transmembrane region" description="Helical" evidence="1">
    <location>
        <begin position="184"/>
        <end position="205"/>
    </location>
</feature>
<name>A0ABZ2W3J6_9GAMM</name>
<keyword evidence="1" id="KW-0472">Membrane</keyword>
<evidence type="ECO:0000256" key="1">
    <source>
        <dbReference type="SAM" id="Phobius"/>
    </source>
</evidence>
<feature type="transmembrane region" description="Helical" evidence="1">
    <location>
        <begin position="75"/>
        <end position="95"/>
    </location>
</feature>
<feature type="transmembrane region" description="Helical" evidence="1">
    <location>
        <begin position="160"/>
        <end position="178"/>
    </location>
</feature>
<sequence>MNFRRWARHLLLFTVAFTLVYAFCRLLSDKPLMQALSIGTAYTSLLYFAVTLSIGPVNLIRSRRNPLSSLLRRDLGIWSGILALAHTITGLQVHFKGRLIQYFIYPPDESHVLPFRTDPFGLTNYIGLISALIMIALLCLSNNRSIRIMGASSWKKWQRLTYFLVLAIPIHGLVYQLLEKRIGIYTVLLLATTLVVIAMQTSGFIQHRKLKTSRQ</sequence>
<keyword evidence="1" id="KW-0812">Transmembrane</keyword>
<keyword evidence="1" id="KW-1133">Transmembrane helix</keyword>
<dbReference type="EMBL" id="CP101118">
    <property type="protein sequence ID" value="WZF89296.1"/>
    <property type="molecule type" value="Genomic_DNA"/>
</dbReference>
<organism evidence="2 3">
    <name type="scientific">Marinobacter metalliresistant</name>
    <dbReference type="NCBI Taxonomy" id="2961995"/>
    <lineage>
        <taxon>Bacteria</taxon>
        <taxon>Pseudomonadati</taxon>
        <taxon>Pseudomonadota</taxon>
        <taxon>Gammaproteobacteria</taxon>
        <taxon>Pseudomonadales</taxon>
        <taxon>Marinobacteraceae</taxon>
        <taxon>Marinobacter</taxon>
    </lineage>
</organism>
<evidence type="ECO:0000313" key="3">
    <source>
        <dbReference type="Proteomes" id="UP001475781"/>
    </source>
</evidence>
<proteinExistence type="predicted"/>
<evidence type="ECO:0008006" key="4">
    <source>
        <dbReference type="Google" id="ProtNLM"/>
    </source>
</evidence>